<name>A0ABW3WX60_9HYPH</name>
<dbReference type="InterPro" id="IPR029063">
    <property type="entry name" value="SAM-dependent_MTases_sf"/>
</dbReference>
<feature type="region of interest" description="Disordered" evidence="1">
    <location>
        <begin position="341"/>
        <end position="425"/>
    </location>
</feature>
<feature type="domain" description="Methyltransferase FkbM" evidence="2">
    <location>
        <begin position="28"/>
        <end position="193"/>
    </location>
</feature>
<evidence type="ECO:0000256" key="1">
    <source>
        <dbReference type="SAM" id="MobiDB-lite"/>
    </source>
</evidence>
<dbReference type="RefSeq" id="WP_238202378.1">
    <property type="nucleotide sequence ID" value="NZ_JBHTND010000011.1"/>
</dbReference>
<accession>A0ABW3WX60</accession>
<dbReference type="Proteomes" id="UP001597176">
    <property type="component" value="Unassembled WGS sequence"/>
</dbReference>
<dbReference type="InterPro" id="IPR006342">
    <property type="entry name" value="FkbM_mtfrase"/>
</dbReference>
<dbReference type="GO" id="GO:0032259">
    <property type="term" value="P:methylation"/>
    <property type="evidence" value="ECO:0007669"/>
    <property type="project" value="UniProtKB-KW"/>
</dbReference>
<keyword evidence="3" id="KW-0489">Methyltransferase</keyword>
<proteinExistence type="predicted"/>
<feature type="compositionally biased region" description="Polar residues" evidence="1">
    <location>
        <begin position="396"/>
        <end position="414"/>
    </location>
</feature>
<evidence type="ECO:0000313" key="4">
    <source>
        <dbReference type="Proteomes" id="UP001597176"/>
    </source>
</evidence>
<dbReference type="GO" id="GO:0008168">
    <property type="term" value="F:methyltransferase activity"/>
    <property type="evidence" value="ECO:0007669"/>
    <property type="project" value="UniProtKB-KW"/>
</dbReference>
<keyword evidence="4" id="KW-1185">Reference proteome</keyword>
<dbReference type="SUPFAM" id="SSF53335">
    <property type="entry name" value="S-adenosyl-L-methionine-dependent methyltransferases"/>
    <property type="match status" value="1"/>
</dbReference>
<evidence type="ECO:0000259" key="2">
    <source>
        <dbReference type="Pfam" id="PF05050"/>
    </source>
</evidence>
<keyword evidence="3" id="KW-0808">Transferase</keyword>
<organism evidence="3 4">
    <name type="scientific">Methylobacterium marchantiae</name>
    <dbReference type="NCBI Taxonomy" id="600331"/>
    <lineage>
        <taxon>Bacteria</taxon>
        <taxon>Pseudomonadati</taxon>
        <taxon>Pseudomonadota</taxon>
        <taxon>Alphaproteobacteria</taxon>
        <taxon>Hyphomicrobiales</taxon>
        <taxon>Methylobacteriaceae</taxon>
        <taxon>Methylobacterium</taxon>
    </lineage>
</organism>
<gene>
    <name evidence="3" type="ORF">ACFQ4G_10160</name>
</gene>
<protein>
    <submittedName>
        <fullName evidence="3">FkbM family methyltransferase</fullName>
    </submittedName>
</protein>
<dbReference type="Pfam" id="PF05050">
    <property type="entry name" value="Methyltransf_21"/>
    <property type="match status" value="1"/>
</dbReference>
<dbReference type="Gene3D" id="3.40.50.150">
    <property type="entry name" value="Vaccinia Virus protein VP39"/>
    <property type="match status" value="1"/>
</dbReference>
<evidence type="ECO:0000313" key="3">
    <source>
        <dbReference type="EMBL" id="MFD1301949.1"/>
    </source>
</evidence>
<sequence>MFLSYAQNFEDVLLWRALKGVERGFYVDVGANDPTEDSVTLAFYKRGWHGLNIEPNDVYHRRLTEARPRDINLKLGCGPASGESTFFVVDKAGPTGLSTMRRDHAEQHERDGFTTTACRIVIEPLAALLDAHAPPDIHFLKIDVEGAEREVLLGTELTRHRPWIVLLEAIDPANHAPNHEEWEPILVESGYRYVWFDGLNRYYVSEEKHDDLKPHFQTPLNLFDRYGKVSTAGAASASDGIVRSAKLAAREAGPEAADLARLILNQAILFRSIGQIPGALVLLEFGAEFYPAIHDASRHPIFLKELVRTHLLDPVVRGGAHGAGPASGRPARALVGNPVRTGLRGQRFPRAGTRRLEGDPRRSTAFGLRAGSEGRPRAPRSTRHPGQRLTDRPYFSVQSPCPASRTWSRGSQSVERNEAHSAVEP</sequence>
<dbReference type="NCBIfam" id="TIGR01444">
    <property type="entry name" value="fkbM_fam"/>
    <property type="match status" value="1"/>
</dbReference>
<feature type="compositionally biased region" description="Basic and acidic residues" evidence="1">
    <location>
        <begin position="415"/>
        <end position="425"/>
    </location>
</feature>
<comment type="caution">
    <text evidence="3">The sequence shown here is derived from an EMBL/GenBank/DDBJ whole genome shotgun (WGS) entry which is preliminary data.</text>
</comment>
<feature type="compositionally biased region" description="Basic residues" evidence="1">
    <location>
        <begin position="377"/>
        <end position="386"/>
    </location>
</feature>
<dbReference type="EMBL" id="JBHTND010000011">
    <property type="protein sequence ID" value="MFD1301949.1"/>
    <property type="molecule type" value="Genomic_DNA"/>
</dbReference>
<reference evidence="4" key="1">
    <citation type="journal article" date="2019" name="Int. J. Syst. Evol. Microbiol.">
        <title>The Global Catalogue of Microorganisms (GCM) 10K type strain sequencing project: providing services to taxonomists for standard genome sequencing and annotation.</title>
        <authorList>
            <consortium name="The Broad Institute Genomics Platform"/>
            <consortium name="The Broad Institute Genome Sequencing Center for Infectious Disease"/>
            <person name="Wu L."/>
            <person name="Ma J."/>
        </authorList>
    </citation>
    <scope>NUCLEOTIDE SEQUENCE [LARGE SCALE GENOMIC DNA]</scope>
    <source>
        <strain evidence="4">CCUG 56108</strain>
    </source>
</reference>